<keyword evidence="2" id="KW-1185">Reference proteome</keyword>
<reference evidence="1 2" key="1">
    <citation type="journal article" date="2023" name="Sci. Data">
        <title>Genome assembly of the Korean intertidal mud-creeper Batillaria attramentaria.</title>
        <authorList>
            <person name="Patra A.K."/>
            <person name="Ho P.T."/>
            <person name="Jun S."/>
            <person name="Lee S.J."/>
            <person name="Kim Y."/>
            <person name="Won Y.J."/>
        </authorList>
    </citation>
    <scope>NUCLEOTIDE SEQUENCE [LARGE SCALE GENOMIC DNA]</scope>
    <source>
        <strain evidence="1">Wonlab-2016</strain>
    </source>
</reference>
<dbReference type="EMBL" id="JACVVK020000055">
    <property type="protein sequence ID" value="KAK7497819.1"/>
    <property type="molecule type" value="Genomic_DNA"/>
</dbReference>
<comment type="caution">
    <text evidence="1">The sequence shown here is derived from an EMBL/GenBank/DDBJ whole genome shotgun (WGS) entry which is preliminary data.</text>
</comment>
<name>A0ABD0LE33_9CAEN</name>
<accession>A0ABD0LE33</accession>
<protein>
    <submittedName>
        <fullName evidence="1">Uncharacterized protein</fullName>
    </submittedName>
</protein>
<organism evidence="1 2">
    <name type="scientific">Batillaria attramentaria</name>
    <dbReference type="NCBI Taxonomy" id="370345"/>
    <lineage>
        <taxon>Eukaryota</taxon>
        <taxon>Metazoa</taxon>
        <taxon>Spiralia</taxon>
        <taxon>Lophotrochozoa</taxon>
        <taxon>Mollusca</taxon>
        <taxon>Gastropoda</taxon>
        <taxon>Caenogastropoda</taxon>
        <taxon>Sorbeoconcha</taxon>
        <taxon>Cerithioidea</taxon>
        <taxon>Batillariidae</taxon>
        <taxon>Batillaria</taxon>
    </lineage>
</organism>
<dbReference type="Proteomes" id="UP001519460">
    <property type="component" value="Unassembled WGS sequence"/>
</dbReference>
<evidence type="ECO:0000313" key="2">
    <source>
        <dbReference type="Proteomes" id="UP001519460"/>
    </source>
</evidence>
<dbReference type="AlphaFoldDB" id="A0ABD0LE33"/>
<proteinExistence type="predicted"/>
<gene>
    <name evidence="1" type="ORF">BaRGS_00010953</name>
</gene>
<evidence type="ECO:0000313" key="1">
    <source>
        <dbReference type="EMBL" id="KAK7497819.1"/>
    </source>
</evidence>
<sequence length="83" mass="9164">MMINGTLVIVSDWKMEATYPLLSGHGTCNNKKLRSVVTATRARHLSRWYSYKHQSVSSTSPPNSTSCLSQLPQACNLHLLGGM</sequence>